<evidence type="ECO:0000259" key="2">
    <source>
        <dbReference type="Pfam" id="PF19658"/>
    </source>
</evidence>
<protein>
    <recommendedName>
        <fullName evidence="2">DUF6161 domain-containing protein</fullName>
    </recommendedName>
</protein>
<name>A0A4Q7LTD4_9BURK</name>
<dbReference type="EMBL" id="SGWV01000007">
    <property type="protein sequence ID" value="RZS57944.1"/>
    <property type="molecule type" value="Genomic_DNA"/>
</dbReference>
<comment type="caution">
    <text evidence="3">The sequence shown here is derived from an EMBL/GenBank/DDBJ whole genome shotgun (WGS) entry which is preliminary data.</text>
</comment>
<feature type="transmembrane region" description="Helical" evidence="1">
    <location>
        <begin position="328"/>
        <end position="349"/>
    </location>
</feature>
<evidence type="ECO:0000313" key="3">
    <source>
        <dbReference type="EMBL" id="RZS57944.1"/>
    </source>
</evidence>
<reference evidence="3 4" key="1">
    <citation type="submission" date="2019-02" db="EMBL/GenBank/DDBJ databases">
        <title>Genomic Encyclopedia of Type Strains, Phase IV (KMG-IV): sequencing the most valuable type-strain genomes for metagenomic binning, comparative biology and taxonomic classification.</title>
        <authorList>
            <person name="Goeker M."/>
        </authorList>
    </citation>
    <scope>NUCLEOTIDE SEQUENCE [LARGE SCALE GENOMIC DNA]</scope>
    <source>
        <strain evidence="3 4">DSM 10617</strain>
    </source>
</reference>
<keyword evidence="1" id="KW-0812">Transmembrane</keyword>
<organism evidence="3 4">
    <name type="scientific">Sphaerotilus mobilis</name>
    <dbReference type="NCBI Taxonomy" id="47994"/>
    <lineage>
        <taxon>Bacteria</taxon>
        <taxon>Pseudomonadati</taxon>
        <taxon>Pseudomonadota</taxon>
        <taxon>Betaproteobacteria</taxon>
        <taxon>Burkholderiales</taxon>
        <taxon>Sphaerotilaceae</taxon>
        <taxon>Sphaerotilus</taxon>
    </lineage>
</organism>
<dbReference type="OrthoDB" id="9151250at2"/>
<keyword evidence="1" id="KW-0472">Membrane</keyword>
<gene>
    <name evidence="3" type="ORF">EV685_0218</name>
</gene>
<sequence length="422" mass="46520">MADQDAQAQINHAVPTPPPPPLFTLDLGANGGVLAPTSIEEAVGWIQAEISFWDWVNGHRHRNGGQDQGLRSAYSSLHQALNTLQQAEGFRSSNFGHFQALVVQAQNHLQAALLSTNLPHSATPLAKQIAAYRTAHGDHAANYFASVFVPPQGEHTFRPEGLDGWRGFLEGLNARFGAMTESHLDPSAQATHLALDELRAKAEALLGEKKQVYEALHRDYRSLTEAVGLRKDEQSDAFDEAQTARDDEFNELKRRHQAEMAALQAKFNTEMTLRAPVAYWEKKGEKHKQNMWIAGVLSVLALIATPAALAFWIHDVLKDTPVDKAPASWRLAILALVGLFAVWAVRLLVRIYLSQVHLATDAAERVVMVKTYLALLEGDKLPEQEDRQMILQALFRPATDGIVKDEGIPPGALEVLTRNGKG</sequence>
<dbReference type="AlphaFoldDB" id="A0A4Q7LTD4"/>
<keyword evidence="4" id="KW-1185">Reference proteome</keyword>
<dbReference type="RefSeq" id="WP_130480153.1">
    <property type="nucleotide sequence ID" value="NZ_SGWV01000007.1"/>
</dbReference>
<keyword evidence="1" id="KW-1133">Transmembrane helix</keyword>
<feature type="domain" description="DUF6161" evidence="2">
    <location>
        <begin position="209"/>
        <end position="406"/>
    </location>
</feature>
<feature type="transmembrane region" description="Helical" evidence="1">
    <location>
        <begin position="292"/>
        <end position="313"/>
    </location>
</feature>
<dbReference type="Proteomes" id="UP000293433">
    <property type="component" value="Unassembled WGS sequence"/>
</dbReference>
<evidence type="ECO:0000313" key="4">
    <source>
        <dbReference type="Proteomes" id="UP000293433"/>
    </source>
</evidence>
<evidence type="ECO:0000256" key="1">
    <source>
        <dbReference type="SAM" id="Phobius"/>
    </source>
</evidence>
<dbReference type="InterPro" id="IPR046159">
    <property type="entry name" value="DUF6161"/>
</dbReference>
<dbReference type="Pfam" id="PF19658">
    <property type="entry name" value="DUF6161"/>
    <property type="match status" value="1"/>
</dbReference>
<accession>A0A4Q7LTD4</accession>
<proteinExistence type="predicted"/>